<evidence type="ECO:0000259" key="6">
    <source>
        <dbReference type="Pfam" id="PF08281"/>
    </source>
</evidence>
<keyword evidence="4" id="KW-0804">Transcription</keyword>
<evidence type="ECO:0000259" key="5">
    <source>
        <dbReference type="Pfam" id="PF04542"/>
    </source>
</evidence>
<dbReference type="InterPro" id="IPR013324">
    <property type="entry name" value="RNA_pol_sigma_r3/r4-like"/>
</dbReference>
<evidence type="ECO:0000256" key="2">
    <source>
        <dbReference type="ARBA" id="ARBA00023015"/>
    </source>
</evidence>
<comment type="caution">
    <text evidence="7">The sequence shown here is derived from an EMBL/GenBank/DDBJ whole genome shotgun (WGS) entry which is preliminary data.</text>
</comment>
<keyword evidence="8" id="KW-1185">Reference proteome</keyword>
<keyword evidence="3" id="KW-0731">Sigma factor</keyword>
<gene>
    <name evidence="7" type="ORF">WDU99_08990</name>
</gene>
<dbReference type="SUPFAM" id="SSF88946">
    <property type="entry name" value="Sigma2 domain of RNA polymerase sigma factors"/>
    <property type="match status" value="1"/>
</dbReference>
<dbReference type="NCBIfam" id="TIGR02937">
    <property type="entry name" value="sigma70-ECF"/>
    <property type="match status" value="1"/>
</dbReference>
<dbReference type="InterPro" id="IPR007627">
    <property type="entry name" value="RNA_pol_sigma70_r2"/>
</dbReference>
<organism evidence="7 8">
    <name type="scientific">Microbacterium bandirmense</name>
    <dbReference type="NCBI Taxonomy" id="3122050"/>
    <lineage>
        <taxon>Bacteria</taxon>
        <taxon>Bacillati</taxon>
        <taxon>Actinomycetota</taxon>
        <taxon>Actinomycetes</taxon>
        <taxon>Micrococcales</taxon>
        <taxon>Microbacteriaceae</taxon>
        <taxon>Microbacterium</taxon>
    </lineage>
</organism>
<proteinExistence type="inferred from homology"/>
<feature type="domain" description="RNA polymerase sigma factor 70 region 4 type 2" evidence="6">
    <location>
        <begin position="117"/>
        <end position="169"/>
    </location>
</feature>
<comment type="similarity">
    <text evidence="1">Belongs to the sigma-70 factor family. ECF subfamily.</text>
</comment>
<dbReference type="InterPro" id="IPR013249">
    <property type="entry name" value="RNA_pol_sigma70_r4_t2"/>
</dbReference>
<dbReference type="PANTHER" id="PTHR43133:SF25">
    <property type="entry name" value="RNA POLYMERASE SIGMA FACTOR RFAY-RELATED"/>
    <property type="match status" value="1"/>
</dbReference>
<protein>
    <submittedName>
        <fullName evidence="7">Sigma-70 family RNA polymerase sigma factor</fullName>
    </submittedName>
</protein>
<keyword evidence="2" id="KW-0805">Transcription regulation</keyword>
<evidence type="ECO:0000256" key="4">
    <source>
        <dbReference type="ARBA" id="ARBA00023163"/>
    </source>
</evidence>
<dbReference type="InterPro" id="IPR036388">
    <property type="entry name" value="WH-like_DNA-bd_sf"/>
</dbReference>
<dbReference type="InterPro" id="IPR039425">
    <property type="entry name" value="RNA_pol_sigma-70-like"/>
</dbReference>
<accession>A0ABU8LCZ9</accession>
<dbReference type="InterPro" id="IPR013325">
    <property type="entry name" value="RNA_pol_sigma_r2"/>
</dbReference>
<feature type="domain" description="RNA polymerase sigma-70 region 2" evidence="5">
    <location>
        <begin position="27"/>
        <end position="92"/>
    </location>
</feature>
<dbReference type="RefSeq" id="WP_337332114.1">
    <property type="nucleotide sequence ID" value="NZ_JBBDGM010000006.1"/>
</dbReference>
<reference evidence="7 8" key="1">
    <citation type="submission" date="2024-02" db="EMBL/GenBank/DDBJ databases">
        <authorList>
            <person name="Saticioglu I.B."/>
        </authorList>
    </citation>
    <scope>NUCLEOTIDE SEQUENCE [LARGE SCALE GENOMIC DNA]</scope>
    <source>
        <strain evidence="7 8">Mu-80</strain>
    </source>
</reference>
<evidence type="ECO:0000256" key="3">
    <source>
        <dbReference type="ARBA" id="ARBA00023082"/>
    </source>
</evidence>
<dbReference type="SUPFAM" id="SSF88659">
    <property type="entry name" value="Sigma3 and sigma4 domains of RNA polymerase sigma factors"/>
    <property type="match status" value="1"/>
</dbReference>
<dbReference type="Gene3D" id="1.10.1740.10">
    <property type="match status" value="1"/>
</dbReference>
<dbReference type="Pfam" id="PF04542">
    <property type="entry name" value="Sigma70_r2"/>
    <property type="match status" value="1"/>
</dbReference>
<dbReference type="EMBL" id="JBBDGM010000006">
    <property type="protein sequence ID" value="MEJ1088451.1"/>
    <property type="molecule type" value="Genomic_DNA"/>
</dbReference>
<dbReference type="PANTHER" id="PTHR43133">
    <property type="entry name" value="RNA POLYMERASE ECF-TYPE SIGMA FACTO"/>
    <property type="match status" value="1"/>
</dbReference>
<dbReference type="Proteomes" id="UP001371224">
    <property type="component" value="Unassembled WGS sequence"/>
</dbReference>
<name>A0ABU8LCZ9_9MICO</name>
<sequence>MDSQKFGASSSSGNDSERRKAAVYRLLFDENWPRVRRFLDCYLDDDNEVEEITAEVFVIAWRKLKPDAPMGLTWFLRTANNKLRDRSRRAKSRARALEALTRSLENPAEPLDPLEALALRTALRTLSAREQQVVVLTYWNDLSAGEVAEVLHSSQGAVWATLTRARAKLRAQLEEKAAPR</sequence>
<dbReference type="Pfam" id="PF08281">
    <property type="entry name" value="Sigma70_r4_2"/>
    <property type="match status" value="1"/>
</dbReference>
<evidence type="ECO:0000313" key="8">
    <source>
        <dbReference type="Proteomes" id="UP001371224"/>
    </source>
</evidence>
<evidence type="ECO:0000313" key="7">
    <source>
        <dbReference type="EMBL" id="MEJ1088451.1"/>
    </source>
</evidence>
<dbReference type="InterPro" id="IPR014284">
    <property type="entry name" value="RNA_pol_sigma-70_dom"/>
</dbReference>
<evidence type="ECO:0000256" key="1">
    <source>
        <dbReference type="ARBA" id="ARBA00010641"/>
    </source>
</evidence>
<dbReference type="Gene3D" id="1.10.10.10">
    <property type="entry name" value="Winged helix-like DNA-binding domain superfamily/Winged helix DNA-binding domain"/>
    <property type="match status" value="1"/>
</dbReference>
<dbReference type="CDD" id="cd06171">
    <property type="entry name" value="Sigma70_r4"/>
    <property type="match status" value="1"/>
</dbReference>